<sequence>MILPGAASPSTFTRAQYARPRKPQPKISSSAGAGAYGDRLEVVVRLVKPSHLHVVAAGRRTHGESKDRNKE</sequence>
<dbReference type="AlphaFoldDB" id="A0A562MSP9"/>
<name>A0A562MSP9_9HYPH</name>
<feature type="region of interest" description="Disordered" evidence="1">
    <location>
        <begin position="52"/>
        <end position="71"/>
    </location>
</feature>
<accession>A0A562MSP9</accession>
<evidence type="ECO:0000313" key="2">
    <source>
        <dbReference type="EMBL" id="TWI22611.1"/>
    </source>
</evidence>
<reference evidence="2 3" key="1">
    <citation type="journal article" date="2015" name="Stand. Genomic Sci.">
        <title>Genomic Encyclopedia of Bacterial and Archaeal Type Strains, Phase III: the genomes of soil and plant-associated and newly described type strains.</title>
        <authorList>
            <person name="Whitman W.B."/>
            <person name="Woyke T."/>
            <person name="Klenk H.P."/>
            <person name="Zhou Y."/>
            <person name="Lilburn T.G."/>
            <person name="Beck B.J."/>
            <person name="De Vos P."/>
            <person name="Vandamme P."/>
            <person name="Eisen J.A."/>
            <person name="Garrity G."/>
            <person name="Hugenholtz P."/>
            <person name="Kyrpides N.C."/>
        </authorList>
    </citation>
    <scope>NUCLEOTIDE SEQUENCE [LARGE SCALE GENOMIC DNA]</scope>
    <source>
        <strain evidence="2 3">CGMCC 1.2546</strain>
    </source>
</reference>
<gene>
    <name evidence="2" type="ORF">IQ26_06646</name>
</gene>
<comment type="caution">
    <text evidence="2">The sequence shown here is derived from an EMBL/GenBank/DDBJ whole genome shotgun (WGS) entry which is preliminary data.</text>
</comment>
<proteinExistence type="predicted"/>
<keyword evidence="3" id="KW-1185">Reference proteome</keyword>
<evidence type="ECO:0000313" key="3">
    <source>
        <dbReference type="Proteomes" id="UP000317122"/>
    </source>
</evidence>
<protein>
    <submittedName>
        <fullName evidence="2">Uncharacterized protein</fullName>
    </submittedName>
</protein>
<dbReference type="Proteomes" id="UP000317122">
    <property type="component" value="Unassembled WGS sequence"/>
</dbReference>
<organism evidence="2 3">
    <name type="scientific">Mesorhizobium tianshanense</name>
    <dbReference type="NCBI Taxonomy" id="39844"/>
    <lineage>
        <taxon>Bacteria</taxon>
        <taxon>Pseudomonadati</taxon>
        <taxon>Pseudomonadota</taxon>
        <taxon>Alphaproteobacteria</taxon>
        <taxon>Hyphomicrobiales</taxon>
        <taxon>Phyllobacteriaceae</taxon>
        <taxon>Mesorhizobium</taxon>
    </lineage>
</organism>
<feature type="compositionally biased region" description="Basic and acidic residues" evidence="1">
    <location>
        <begin position="61"/>
        <end position="71"/>
    </location>
</feature>
<dbReference type="EMBL" id="VLKT01000065">
    <property type="protein sequence ID" value="TWI22611.1"/>
    <property type="molecule type" value="Genomic_DNA"/>
</dbReference>
<feature type="region of interest" description="Disordered" evidence="1">
    <location>
        <begin position="1"/>
        <end position="34"/>
    </location>
</feature>
<evidence type="ECO:0000256" key="1">
    <source>
        <dbReference type="SAM" id="MobiDB-lite"/>
    </source>
</evidence>